<dbReference type="SUPFAM" id="SSF74731">
    <property type="entry name" value="Ribosomal protein L20"/>
    <property type="match status" value="1"/>
</dbReference>
<dbReference type="Pfam" id="PF00453">
    <property type="entry name" value="Ribosomal_L20"/>
    <property type="match status" value="1"/>
</dbReference>
<keyword evidence="10" id="KW-1185">Reference proteome</keyword>
<dbReference type="HAMAP" id="MF_00382">
    <property type="entry name" value="Ribosomal_bL20"/>
    <property type="match status" value="1"/>
</dbReference>
<keyword evidence="2 7" id="KW-0699">rRNA-binding</keyword>
<comment type="function">
    <text evidence="7 8">Binds directly to 23S ribosomal RNA and is necessary for the in vitro assembly process of the 50S ribosomal subunit. It is not involved in the protein synthesizing functions of that subunit.</text>
</comment>
<dbReference type="NCBIfam" id="TIGR01032">
    <property type="entry name" value="rplT_bact"/>
    <property type="match status" value="1"/>
</dbReference>
<name>A0ABP7RJG8_9SPHN</name>
<dbReference type="InterPro" id="IPR049946">
    <property type="entry name" value="RIBOSOMAL_L20_CS"/>
</dbReference>
<dbReference type="PROSITE" id="PS00937">
    <property type="entry name" value="RIBOSOMAL_L20"/>
    <property type="match status" value="1"/>
</dbReference>
<keyword evidence="5 7" id="KW-0687">Ribonucleoprotein</keyword>
<comment type="caution">
    <text evidence="9">The sequence shown here is derived from an EMBL/GenBank/DDBJ whole genome shotgun (WGS) entry which is preliminary data.</text>
</comment>
<accession>A0ABP7RJG8</accession>
<keyword evidence="4 7" id="KW-0689">Ribosomal protein</keyword>
<evidence type="ECO:0000256" key="6">
    <source>
        <dbReference type="ARBA" id="ARBA00035172"/>
    </source>
</evidence>
<evidence type="ECO:0000256" key="8">
    <source>
        <dbReference type="RuleBase" id="RU000560"/>
    </source>
</evidence>
<evidence type="ECO:0000256" key="7">
    <source>
        <dbReference type="HAMAP-Rule" id="MF_00382"/>
    </source>
</evidence>
<organism evidence="9 10">
    <name type="scientific">Sphingomonas humi</name>
    <dbReference type="NCBI Taxonomy" id="335630"/>
    <lineage>
        <taxon>Bacteria</taxon>
        <taxon>Pseudomonadati</taxon>
        <taxon>Pseudomonadota</taxon>
        <taxon>Alphaproteobacteria</taxon>
        <taxon>Sphingomonadales</taxon>
        <taxon>Sphingomonadaceae</taxon>
        <taxon>Sphingomonas</taxon>
    </lineage>
</organism>
<keyword evidence="3 7" id="KW-0694">RNA-binding</keyword>
<dbReference type="PRINTS" id="PR00062">
    <property type="entry name" value="RIBOSOMALL20"/>
</dbReference>
<evidence type="ECO:0000256" key="4">
    <source>
        <dbReference type="ARBA" id="ARBA00022980"/>
    </source>
</evidence>
<proteinExistence type="inferred from homology"/>
<gene>
    <name evidence="7 9" type="primary">rplT</name>
    <name evidence="9" type="ORF">GCM10022211_05100</name>
</gene>
<reference evidence="10" key="1">
    <citation type="journal article" date="2019" name="Int. J. Syst. Evol. Microbiol.">
        <title>The Global Catalogue of Microorganisms (GCM) 10K type strain sequencing project: providing services to taxonomists for standard genome sequencing and annotation.</title>
        <authorList>
            <consortium name="The Broad Institute Genomics Platform"/>
            <consortium name="The Broad Institute Genome Sequencing Center for Infectious Disease"/>
            <person name="Wu L."/>
            <person name="Ma J."/>
        </authorList>
    </citation>
    <scope>NUCLEOTIDE SEQUENCE [LARGE SCALE GENOMIC DNA]</scope>
    <source>
        <strain evidence="10">JCM 16603</strain>
    </source>
</reference>
<dbReference type="Gene3D" id="6.10.160.10">
    <property type="match status" value="1"/>
</dbReference>
<evidence type="ECO:0000256" key="5">
    <source>
        <dbReference type="ARBA" id="ARBA00023274"/>
    </source>
</evidence>
<dbReference type="GO" id="GO:0005840">
    <property type="term" value="C:ribosome"/>
    <property type="evidence" value="ECO:0007669"/>
    <property type="project" value="UniProtKB-KW"/>
</dbReference>
<comment type="similarity">
    <text evidence="1 7 8">Belongs to the bacterial ribosomal protein bL20 family.</text>
</comment>
<evidence type="ECO:0000256" key="3">
    <source>
        <dbReference type="ARBA" id="ARBA00022884"/>
    </source>
</evidence>
<dbReference type="EMBL" id="BAAAZD010000001">
    <property type="protein sequence ID" value="GAA3998376.1"/>
    <property type="molecule type" value="Genomic_DNA"/>
</dbReference>
<protein>
    <recommendedName>
        <fullName evidence="6 7">Large ribosomal subunit protein bL20</fullName>
    </recommendedName>
</protein>
<dbReference type="CDD" id="cd07026">
    <property type="entry name" value="Ribosomal_L20"/>
    <property type="match status" value="1"/>
</dbReference>
<evidence type="ECO:0000313" key="10">
    <source>
        <dbReference type="Proteomes" id="UP001501310"/>
    </source>
</evidence>
<sequence length="129" mass="14483">MARVKRGVTTRAKHKRILEQAKGYYGRRKNTIRIARQAVEKAGQYAYRDRKVKKRSFRALWIQRINAAVRAENLTYGQFMHALKLTGIDLDRKVLADMAMHEGAAFSALIAQAKNALPNGGDRSAQAAA</sequence>
<evidence type="ECO:0000256" key="2">
    <source>
        <dbReference type="ARBA" id="ARBA00022730"/>
    </source>
</evidence>
<dbReference type="Proteomes" id="UP001501310">
    <property type="component" value="Unassembled WGS sequence"/>
</dbReference>
<dbReference type="InterPro" id="IPR005813">
    <property type="entry name" value="Ribosomal_bL20"/>
</dbReference>
<dbReference type="RefSeq" id="WP_344708589.1">
    <property type="nucleotide sequence ID" value="NZ_BAAAZD010000001.1"/>
</dbReference>
<evidence type="ECO:0000313" key="9">
    <source>
        <dbReference type="EMBL" id="GAA3998376.1"/>
    </source>
</evidence>
<dbReference type="Gene3D" id="1.10.1900.20">
    <property type="entry name" value="Ribosomal protein L20"/>
    <property type="match status" value="1"/>
</dbReference>
<dbReference type="PANTHER" id="PTHR10986">
    <property type="entry name" value="39S RIBOSOMAL PROTEIN L20"/>
    <property type="match status" value="1"/>
</dbReference>
<dbReference type="InterPro" id="IPR035566">
    <property type="entry name" value="Ribosomal_protein_bL20_C"/>
</dbReference>
<evidence type="ECO:0000256" key="1">
    <source>
        <dbReference type="ARBA" id="ARBA00007698"/>
    </source>
</evidence>